<dbReference type="GO" id="GO:0004222">
    <property type="term" value="F:metalloendopeptidase activity"/>
    <property type="evidence" value="ECO:0007669"/>
    <property type="project" value="InterPro"/>
</dbReference>
<reference evidence="8" key="1">
    <citation type="journal article" date="2011" name="Genome Res.">
        <title>Phylogeny-wide analysis of social amoeba genomes highlights ancient origins for complex intercellular communication.</title>
        <authorList>
            <person name="Heidel A.J."/>
            <person name="Lawal H.M."/>
            <person name="Felder M."/>
            <person name="Schilde C."/>
            <person name="Helps N.R."/>
            <person name="Tunggal B."/>
            <person name="Rivero F."/>
            <person name="John U."/>
            <person name="Schleicher M."/>
            <person name="Eichinger L."/>
            <person name="Platzer M."/>
            <person name="Noegel A.A."/>
            <person name="Schaap P."/>
            <person name="Gloeckner G."/>
        </authorList>
    </citation>
    <scope>NUCLEOTIDE SEQUENCE [LARGE SCALE GENOMIC DNA]</scope>
    <source>
        <strain evidence="8">SH3</strain>
    </source>
</reference>
<evidence type="ECO:0000256" key="6">
    <source>
        <dbReference type="RuleBase" id="RU364057"/>
    </source>
</evidence>
<dbReference type="EMBL" id="GL883014">
    <property type="protein sequence ID" value="EGG19466.1"/>
    <property type="molecule type" value="Genomic_DNA"/>
</dbReference>
<proteinExistence type="inferred from homology"/>
<dbReference type="RefSeq" id="XP_004357760.1">
    <property type="nucleotide sequence ID" value="XM_004357703.1"/>
</dbReference>
<dbReference type="PANTHER" id="PTHR21711">
    <property type="entry name" value="MITOCHONDRIAL INNER MEMBRANE PROTEASE"/>
    <property type="match status" value="1"/>
</dbReference>
<keyword evidence="2 6" id="KW-0645">Protease</keyword>
<evidence type="ECO:0000256" key="1">
    <source>
        <dbReference type="ARBA" id="ARBA00009915"/>
    </source>
</evidence>
<evidence type="ECO:0000256" key="4">
    <source>
        <dbReference type="ARBA" id="ARBA00022801"/>
    </source>
</evidence>
<sequence>MTIADHIRERLKSIVNNNNNNNNQNNNNINNIVNDNIDKDDIDLQDDDDKQTYNHITLYSKEEQQNNNNDKKLDSNSIFIEPNNEQCEKTVLKTLNEYEPLQYIIKEMVRLGCKPPVIRCRPCDDPAFGYYDNQLGVCVVDMYKTILVICNNVSTFYTSMRNTVMHEMIHAYDMCRVDLDPTNCQHLACTEIRAANLSGDCNLAQEFARGHKGIYNHLQDCVKRRAIKALEDHPKCKSIAESSVLKAWSKCNVDYSPFTSIPK</sequence>
<dbReference type="EC" id="3.4.24.-" evidence="6"/>
<evidence type="ECO:0000256" key="5">
    <source>
        <dbReference type="ARBA" id="ARBA00023049"/>
    </source>
</evidence>
<keyword evidence="5 6" id="KW-0482">Metalloprotease</keyword>
<dbReference type="OrthoDB" id="285308at2759"/>
<evidence type="ECO:0000313" key="7">
    <source>
        <dbReference type="EMBL" id="EGG19466.1"/>
    </source>
</evidence>
<keyword evidence="3 6" id="KW-0479">Metal-binding</keyword>
<dbReference type="GO" id="GO:0005739">
    <property type="term" value="C:mitochondrion"/>
    <property type="evidence" value="ECO:0007669"/>
    <property type="project" value="GOC"/>
</dbReference>
<dbReference type="AlphaFoldDB" id="F4PXF6"/>
<dbReference type="Proteomes" id="UP000007797">
    <property type="component" value="Unassembled WGS sequence"/>
</dbReference>
<name>F4PXF6_CACFS</name>
<dbReference type="Pfam" id="PF09768">
    <property type="entry name" value="Peptidase_M76"/>
    <property type="match status" value="1"/>
</dbReference>
<evidence type="ECO:0000256" key="2">
    <source>
        <dbReference type="ARBA" id="ARBA00022670"/>
    </source>
</evidence>
<dbReference type="STRING" id="1054147.F4PXF6"/>
<dbReference type="MEROPS" id="M76.A03"/>
<dbReference type="PANTHER" id="PTHR21711:SF0">
    <property type="entry name" value="MITOCHONDRIAL INNER MEMBRANE PROTEASE ATP23 HOMOLOG"/>
    <property type="match status" value="1"/>
</dbReference>
<dbReference type="InterPro" id="IPR019165">
    <property type="entry name" value="Peptidase_M76_ATP23"/>
</dbReference>
<evidence type="ECO:0000313" key="8">
    <source>
        <dbReference type="Proteomes" id="UP000007797"/>
    </source>
</evidence>
<dbReference type="OMA" id="EAHQNCV"/>
<dbReference type="GO" id="GO:0034982">
    <property type="term" value="P:mitochondrial protein processing"/>
    <property type="evidence" value="ECO:0007669"/>
    <property type="project" value="TreeGrafter"/>
</dbReference>
<accession>F4PXF6</accession>
<dbReference type="GeneID" id="14871566"/>
<evidence type="ECO:0000256" key="3">
    <source>
        <dbReference type="ARBA" id="ARBA00022723"/>
    </source>
</evidence>
<dbReference type="GO" id="GO:0033615">
    <property type="term" value="P:mitochondrial proton-transporting ATP synthase complex assembly"/>
    <property type="evidence" value="ECO:0007669"/>
    <property type="project" value="TreeGrafter"/>
</dbReference>
<dbReference type="GO" id="GO:0046872">
    <property type="term" value="F:metal ion binding"/>
    <property type="evidence" value="ECO:0007669"/>
    <property type="project" value="UniProtKB-KW"/>
</dbReference>
<gene>
    <name evidence="7" type="ORF">DFA_00043</name>
</gene>
<comment type="similarity">
    <text evidence="1 6">Belongs to the peptidase M76 family.</text>
</comment>
<organism evidence="7 8">
    <name type="scientific">Cavenderia fasciculata</name>
    <name type="common">Slime mold</name>
    <name type="synonym">Dictyostelium fasciculatum</name>
    <dbReference type="NCBI Taxonomy" id="261658"/>
    <lineage>
        <taxon>Eukaryota</taxon>
        <taxon>Amoebozoa</taxon>
        <taxon>Evosea</taxon>
        <taxon>Eumycetozoa</taxon>
        <taxon>Dictyostelia</taxon>
        <taxon>Acytosteliales</taxon>
        <taxon>Cavenderiaceae</taxon>
        <taxon>Cavenderia</taxon>
    </lineage>
</organism>
<keyword evidence="8" id="KW-1185">Reference proteome</keyword>
<protein>
    <recommendedName>
        <fullName evidence="6">Mitochondrial inner membrane protease ATP23</fullName>
        <ecNumber evidence="6">3.4.24.-</ecNumber>
    </recommendedName>
</protein>
<dbReference type="KEGG" id="dfa:DFA_00043"/>
<keyword evidence="4 6" id="KW-0378">Hydrolase</keyword>